<sequence length="187" mass="21095">MWNDYVQALIAALALSGLAYGAARAVVHFGERSIEQRHGLVGIRGMMTRRARMEQAFEARHAARAKEVKAFDAELREVVRRRQRLDRQWTDATNAGEQLIRQIGEEVEGAPCWVAHVINRYVGTGNVPRSPILIDRSWSQPQIIEVWVRSMQDARAEVERRYPPSFGFHVQRLNEHGSGDGPAAKAG</sequence>
<gene>
    <name evidence="1" type="ORF">HND93_28150</name>
</gene>
<accession>A0ABX2THF1</accession>
<evidence type="ECO:0000313" key="2">
    <source>
        <dbReference type="Proteomes" id="UP000584642"/>
    </source>
</evidence>
<reference evidence="1 2" key="1">
    <citation type="submission" date="2020-05" db="EMBL/GenBank/DDBJ databases">
        <title>Azospirillum oleiclasticum sp. nov, a nitrogen-fixing and heavy crude oil-emulsifying bacterium isolated from the crude oil of Yumen Oilfield.</title>
        <authorList>
            <person name="Wu D."/>
            <person name="Cai M."/>
            <person name="Zhang X."/>
        </authorList>
    </citation>
    <scope>NUCLEOTIDE SEQUENCE [LARGE SCALE GENOMIC DNA]</scope>
    <source>
        <strain evidence="1 2">ROY-1-1-2</strain>
    </source>
</reference>
<dbReference type="RefSeq" id="WP_180285362.1">
    <property type="nucleotide sequence ID" value="NZ_JABFDB010000028.1"/>
</dbReference>
<comment type="caution">
    <text evidence="1">The sequence shown here is derived from an EMBL/GenBank/DDBJ whole genome shotgun (WGS) entry which is preliminary data.</text>
</comment>
<dbReference type="Proteomes" id="UP000584642">
    <property type="component" value="Unassembled WGS sequence"/>
</dbReference>
<evidence type="ECO:0000313" key="1">
    <source>
        <dbReference type="EMBL" id="NYZ23589.1"/>
    </source>
</evidence>
<name>A0ABX2THF1_9PROT</name>
<protein>
    <submittedName>
        <fullName evidence="1">Uncharacterized protein</fullName>
    </submittedName>
</protein>
<proteinExistence type="predicted"/>
<dbReference type="EMBL" id="JABFDB010000028">
    <property type="protein sequence ID" value="NYZ23589.1"/>
    <property type="molecule type" value="Genomic_DNA"/>
</dbReference>
<organism evidence="1 2">
    <name type="scientific">Azospirillum oleiclasticum</name>
    <dbReference type="NCBI Taxonomy" id="2735135"/>
    <lineage>
        <taxon>Bacteria</taxon>
        <taxon>Pseudomonadati</taxon>
        <taxon>Pseudomonadota</taxon>
        <taxon>Alphaproteobacteria</taxon>
        <taxon>Rhodospirillales</taxon>
        <taxon>Azospirillaceae</taxon>
        <taxon>Azospirillum</taxon>
    </lineage>
</organism>
<keyword evidence="2" id="KW-1185">Reference proteome</keyword>